<proteinExistence type="predicted"/>
<evidence type="ECO:0000313" key="2">
    <source>
        <dbReference type="Proteomes" id="UP000433532"/>
    </source>
</evidence>
<dbReference type="RefSeq" id="WP_021264345.1">
    <property type="nucleotide sequence ID" value="NZ_AP017302.1"/>
</dbReference>
<name>A0A844NU21_PSEAI</name>
<dbReference type="EMBL" id="WOAD01000058">
    <property type="protein sequence ID" value="MUI39439.1"/>
    <property type="molecule type" value="Genomic_DNA"/>
</dbReference>
<sequence>MKVETRQKIERQIARRAAKDLIAAGYKVAVFDGEEIALEASTDVRAIIAAMFSTDEDYLFAMTPGEDGKLKRAGWVRFIYGNTGFDVINDYTTNLETVLAGTNALADQLESKHA</sequence>
<protein>
    <submittedName>
        <fullName evidence="1">Uncharacterized protein</fullName>
    </submittedName>
</protein>
<evidence type="ECO:0000313" key="1">
    <source>
        <dbReference type="EMBL" id="MUI39439.1"/>
    </source>
</evidence>
<reference evidence="1 2" key="1">
    <citation type="submission" date="2019-11" db="EMBL/GenBank/DDBJ databases">
        <title>Genomes of ocular Pseudomonas aeruginosa isolates.</title>
        <authorList>
            <person name="Khan M."/>
            <person name="Rice S.A."/>
            <person name="Willcox M.D.P."/>
            <person name="Stapleton F."/>
        </authorList>
    </citation>
    <scope>NUCLEOTIDE SEQUENCE [LARGE SCALE GENOMIC DNA]</scope>
    <source>
        <strain evidence="1 2">PA221</strain>
    </source>
</reference>
<dbReference type="AlphaFoldDB" id="A0A844NU21"/>
<comment type="caution">
    <text evidence="1">The sequence shown here is derived from an EMBL/GenBank/DDBJ whole genome shotgun (WGS) entry which is preliminary data.</text>
</comment>
<accession>A0A844NU21</accession>
<organism evidence="1 2">
    <name type="scientific">Pseudomonas aeruginosa</name>
    <dbReference type="NCBI Taxonomy" id="287"/>
    <lineage>
        <taxon>Bacteria</taxon>
        <taxon>Pseudomonadati</taxon>
        <taxon>Pseudomonadota</taxon>
        <taxon>Gammaproteobacteria</taxon>
        <taxon>Pseudomonadales</taxon>
        <taxon>Pseudomonadaceae</taxon>
        <taxon>Pseudomonas</taxon>
    </lineage>
</organism>
<gene>
    <name evidence="1" type="ORF">GNQ48_31120</name>
</gene>
<dbReference type="Proteomes" id="UP000433532">
    <property type="component" value="Unassembled WGS sequence"/>
</dbReference>